<accession>A0A381VQB7</accession>
<organism evidence="1">
    <name type="scientific">marine metagenome</name>
    <dbReference type="NCBI Taxonomy" id="408172"/>
    <lineage>
        <taxon>unclassified sequences</taxon>
        <taxon>metagenomes</taxon>
        <taxon>ecological metagenomes</taxon>
    </lineage>
</organism>
<proteinExistence type="predicted"/>
<dbReference type="AlphaFoldDB" id="A0A381VQB7"/>
<sequence length="77" mass="8515">MNNNNGGPPTGYDMPDDKTGTFPVAVALQVKNLTKFIKHMEEAVKEDDGSTLMLYFNRKDIALRDSKGVLTVIITLD</sequence>
<dbReference type="EMBL" id="UINC01009323">
    <property type="protein sequence ID" value="SVA41827.1"/>
    <property type="molecule type" value="Genomic_DNA"/>
</dbReference>
<protein>
    <submittedName>
        <fullName evidence="1">Uncharacterized protein</fullName>
    </submittedName>
</protein>
<reference evidence="1" key="1">
    <citation type="submission" date="2018-05" db="EMBL/GenBank/DDBJ databases">
        <authorList>
            <person name="Lanie J.A."/>
            <person name="Ng W.-L."/>
            <person name="Kazmierczak K.M."/>
            <person name="Andrzejewski T.M."/>
            <person name="Davidsen T.M."/>
            <person name="Wayne K.J."/>
            <person name="Tettelin H."/>
            <person name="Glass J.I."/>
            <person name="Rusch D."/>
            <person name="Podicherti R."/>
            <person name="Tsui H.-C.T."/>
            <person name="Winkler M.E."/>
        </authorList>
    </citation>
    <scope>NUCLEOTIDE SEQUENCE</scope>
</reference>
<gene>
    <name evidence="1" type="ORF">METZ01_LOCUS94681</name>
</gene>
<evidence type="ECO:0000313" key="1">
    <source>
        <dbReference type="EMBL" id="SVA41827.1"/>
    </source>
</evidence>
<name>A0A381VQB7_9ZZZZ</name>